<evidence type="ECO:0000313" key="6">
    <source>
        <dbReference type="EMBL" id="LAA08580.1"/>
    </source>
</evidence>
<dbReference type="PANTHER" id="PTHR12197">
    <property type="entry name" value="HISTONE-LYSINE N-METHYLTRANSFERASE SMYD"/>
    <property type="match status" value="1"/>
</dbReference>
<keyword evidence="3" id="KW-0862">Zinc</keyword>
<evidence type="ECO:0000256" key="1">
    <source>
        <dbReference type="ARBA" id="ARBA00022723"/>
    </source>
</evidence>
<dbReference type="Gene3D" id="1.25.40.10">
    <property type="entry name" value="Tetratricopeptide repeat domain"/>
    <property type="match status" value="1"/>
</dbReference>
<dbReference type="InterPro" id="IPR011990">
    <property type="entry name" value="TPR-like_helical_dom_sf"/>
</dbReference>
<evidence type="ECO:0000256" key="4">
    <source>
        <dbReference type="PROSITE-ProRule" id="PRU00134"/>
    </source>
</evidence>
<dbReference type="InterPro" id="IPR002893">
    <property type="entry name" value="Znf_MYND"/>
</dbReference>
<evidence type="ECO:0000256" key="3">
    <source>
        <dbReference type="ARBA" id="ARBA00022833"/>
    </source>
</evidence>
<organism evidence="6">
    <name type="scientific">Parasteatoda tepidariorum</name>
    <name type="common">Common house spider</name>
    <name type="synonym">Achaearanea tepidariorum</name>
    <dbReference type="NCBI Taxonomy" id="114398"/>
    <lineage>
        <taxon>Eukaryota</taxon>
        <taxon>Metazoa</taxon>
        <taxon>Ecdysozoa</taxon>
        <taxon>Arthropoda</taxon>
        <taxon>Chelicerata</taxon>
        <taxon>Arachnida</taxon>
        <taxon>Araneae</taxon>
        <taxon>Araneomorphae</taxon>
        <taxon>Entelegynae</taxon>
        <taxon>Araneoidea</taxon>
        <taxon>Theridiidae</taxon>
        <taxon>Parasteatoda</taxon>
    </lineage>
</organism>
<dbReference type="Pfam" id="PF01753">
    <property type="entry name" value="zf-MYND"/>
    <property type="match status" value="1"/>
</dbReference>
<sequence length="429" mass="49258">MTEFELGELILSSTPFAHVLSNEFRGQYCDYCFIKKDNLKRCSQCSFLYFCDKNCQVKAWEMHKTECKFIKKAGDKKPTPSLRLIALIIFKIKKYGTNEPSEDVYGRKVSFASLMSHAEEIKQDLKRCQIIMAMLITLKEYIGSDNLPPPAEFTEIFGKMCVNSFSICHEMSPIGSGLYLGASVFDHSCDPEAVAIFDGTTLNVRMMKKVPHRDIQKVFISYVGELLLKEEKQRQLKEQYYFSCKCSYCIFSQNDDLMTKLFDDSVEVKEKALKCEGDLESIKQMLNDQKDPELINDACSRLLEEENEVLGDTNIYKIRTLEIAFDTCIKLQAWDKAITLASCLEEPLRLYFGTHHPSLGIFLFKYGKILHFKEFSNVAVTKLSEAENVFKITHGEHHPLTKELESILHDAKLSSVFIDSKKELKCIKL</sequence>
<dbReference type="SUPFAM" id="SSF144232">
    <property type="entry name" value="HIT/MYND zinc finger-like"/>
    <property type="match status" value="1"/>
</dbReference>
<dbReference type="OrthoDB" id="265717at2759"/>
<dbReference type="Gene3D" id="1.25.40.970">
    <property type="match status" value="1"/>
</dbReference>
<accession>A0A2L2YMA7</accession>
<dbReference type="PANTHER" id="PTHR12197:SF251">
    <property type="entry name" value="EG:BACR7C10.4 PROTEIN"/>
    <property type="match status" value="1"/>
</dbReference>
<evidence type="ECO:0000256" key="2">
    <source>
        <dbReference type="ARBA" id="ARBA00022771"/>
    </source>
</evidence>
<dbReference type="PROSITE" id="PS50865">
    <property type="entry name" value="ZF_MYND_2"/>
    <property type="match status" value="1"/>
</dbReference>
<feature type="domain" description="MYND-type" evidence="5">
    <location>
        <begin position="29"/>
        <end position="67"/>
    </location>
</feature>
<dbReference type="GO" id="GO:0008270">
    <property type="term" value="F:zinc ion binding"/>
    <property type="evidence" value="ECO:0007669"/>
    <property type="project" value="UniProtKB-KW"/>
</dbReference>
<name>A0A2L2YMA7_PARTP</name>
<keyword evidence="2 4" id="KW-0863">Zinc-finger</keyword>
<dbReference type="AlphaFoldDB" id="A0A2L2YMA7"/>
<evidence type="ECO:0000259" key="5">
    <source>
        <dbReference type="PROSITE" id="PS50865"/>
    </source>
</evidence>
<reference evidence="6" key="1">
    <citation type="journal article" date="2016" name="Mol. Ecol. Resour.">
        <title>Evaluation of the impact of RNA preservation methods of spiders for de novo transcriptome assembly.</title>
        <authorList>
            <person name="Kono N."/>
            <person name="Nakamura H."/>
            <person name="Ito Y."/>
            <person name="Tomita M."/>
            <person name="Arakawa K."/>
        </authorList>
    </citation>
    <scope>NUCLEOTIDE SEQUENCE</scope>
    <source>
        <tissue evidence="6">Whole body</tissue>
    </source>
</reference>
<dbReference type="InterPro" id="IPR046341">
    <property type="entry name" value="SET_dom_sf"/>
</dbReference>
<dbReference type="PROSITE" id="PS01360">
    <property type="entry name" value="ZF_MYND_1"/>
    <property type="match status" value="1"/>
</dbReference>
<dbReference type="GO" id="GO:0005634">
    <property type="term" value="C:nucleus"/>
    <property type="evidence" value="ECO:0007669"/>
    <property type="project" value="TreeGrafter"/>
</dbReference>
<proteinExistence type="evidence at transcript level"/>
<keyword evidence="1" id="KW-0479">Metal-binding</keyword>
<protein>
    <submittedName>
        <fullName evidence="6">SET and MYND domain-containing protein 3</fullName>
    </submittedName>
</protein>
<dbReference type="Gene3D" id="2.170.270.10">
    <property type="entry name" value="SET domain"/>
    <property type="match status" value="1"/>
</dbReference>
<dbReference type="SUPFAM" id="SSF82199">
    <property type="entry name" value="SET domain"/>
    <property type="match status" value="1"/>
</dbReference>
<dbReference type="Gene3D" id="6.10.140.2220">
    <property type="match status" value="1"/>
</dbReference>
<dbReference type="EMBL" id="IAAA01032268">
    <property type="protein sequence ID" value="LAA08580.1"/>
    <property type="molecule type" value="mRNA"/>
</dbReference>
<dbReference type="InterPro" id="IPR050869">
    <property type="entry name" value="H3K4_H4K5_MeTrfase"/>
</dbReference>
<dbReference type="Gene3D" id="1.10.220.160">
    <property type="match status" value="1"/>
</dbReference>